<accession>A0A2P5BGP0</accession>
<evidence type="ECO:0000313" key="2">
    <source>
        <dbReference type="Proteomes" id="UP000237105"/>
    </source>
</evidence>
<gene>
    <name evidence="1" type="ORF">PanWU01x14_240570</name>
</gene>
<name>A0A2P5BGP0_PARAD</name>
<evidence type="ECO:0000313" key="1">
    <source>
        <dbReference type="EMBL" id="PON47968.1"/>
    </source>
</evidence>
<sequence>MKLITRTAVHGKIRQLTSKTSISPPLDHHLSQAIVDRSAIQSDPTVKILELNDRNLSTPMLPWLSNRKQGQNGSFVISTVVPELRNFNDVDATARFAGPFWSISASS</sequence>
<protein>
    <submittedName>
        <fullName evidence="1">Uncharacterized protein</fullName>
    </submittedName>
</protein>
<dbReference type="Proteomes" id="UP000237105">
    <property type="component" value="Unassembled WGS sequence"/>
</dbReference>
<reference evidence="2" key="1">
    <citation type="submission" date="2016-06" db="EMBL/GenBank/DDBJ databases">
        <title>Parallel loss of symbiosis genes in relatives of nitrogen-fixing non-legume Parasponia.</title>
        <authorList>
            <person name="Van Velzen R."/>
            <person name="Holmer R."/>
            <person name="Bu F."/>
            <person name="Rutten L."/>
            <person name="Van Zeijl A."/>
            <person name="Liu W."/>
            <person name="Santuari L."/>
            <person name="Cao Q."/>
            <person name="Sharma T."/>
            <person name="Shen D."/>
            <person name="Roswanjaya Y."/>
            <person name="Wardhani T."/>
            <person name="Kalhor M.S."/>
            <person name="Jansen J."/>
            <person name="Van den Hoogen J."/>
            <person name="Gungor B."/>
            <person name="Hartog M."/>
            <person name="Hontelez J."/>
            <person name="Verver J."/>
            <person name="Yang W.-C."/>
            <person name="Schijlen E."/>
            <person name="Repin R."/>
            <person name="Schilthuizen M."/>
            <person name="Schranz E."/>
            <person name="Heidstra R."/>
            <person name="Miyata K."/>
            <person name="Fedorova E."/>
            <person name="Kohlen W."/>
            <person name="Bisseling T."/>
            <person name="Smit S."/>
            <person name="Geurts R."/>
        </authorList>
    </citation>
    <scope>NUCLEOTIDE SEQUENCE [LARGE SCALE GENOMIC DNA]</scope>
    <source>
        <strain evidence="2">cv. WU1-14</strain>
    </source>
</reference>
<keyword evidence="2" id="KW-1185">Reference proteome</keyword>
<organism evidence="1 2">
    <name type="scientific">Parasponia andersonii</name>
    <name type="common">Sponia andersonii</name>
    <dbReference type="NCBI Taxonomy" id="3476"/>
    <lineage>
        <taxon>Eukaryota</taxon>
        <taxon>Viridiplantae</taxon>
        <taxon>Streptophyta</taxon>
        <taxon>Embryophyta</taxon>
        <taxon>Tracheophyta</taxon>
        <taxon>Spermatophyta</taxon>
        <taxon>Magnoliopsida</taxon>
        <taxon>eudicotyledons</taxon>
        <taxon>Gunneridae</taxon>
        <taxon>Pentapetalae</taxon>
        <taxon>rosids</taxon>
        <taxon>fabids</taxon>
        <taxon>Rosales</taxon>
        <taxon>Cannabaceae</taxon>
        <taxon>Parasponia</taxon>
    </lineage>
</organism>
<dbReference type="EMBL" id="JXTB01000284">
    <property type="protein sequence ID" value="PON47968.1"/>
    <property type="molecule type" value="Genomic_DNA"/>
</dbReference>
<proteinExistence type="predicted"/>
<comment type="caution">
    <text evidence="1">The sequence shown here is derived from an EMBL/GenBank/DDBJ whole genome shotgun (WGS) entry which is preliminary data.</text>
</comment>
<dbReference type="AlphaFoldDB" id="A0A2P5BGP0"/>